<feature type="compositionally biased region" description="Polar residues" evidence="1">
    <location>
        <begin position="747"/>
        <end position="758"/>
    </location>
</feature>
<feature type="compositionally biased region" description="Polar residues" evidence="1">
    <location>
        <begin position="490"/>
        <end position="507"/>
    </location>
</feature>
<feature type="compositionally biased region" description="Polar residues" evidence="1">
    <location>
        <begin position="671"/>
        <end position="681"/>
    </location>
</feature>
<organism evidence="2 3">
    <name type="scientific">Nematocida displodere</name>
    <dbReference type="NCBI Taxonomy" id="1805483"/>
    <lineage>
        <taxon>Eukaryota</taxon>
        <taxon>Fungi</taxon>
        <taxon>Fungi incertae sedis</taxon>
        <taxon>Microsporidia</taxon>
        <taxon>Nematocida</taxon>
    </lineage>
</organism>
<name>A0A177EAF4_9MICR</name>
<dbReference type="OrthoDB" id="2189605at2759"/>
<evidence type="ECO:0000313" key="2">
    <source>
        <dbReference type="EMBL" id="OAG28895.1"/>
    </source>
</evidence>
<dbReference type="GeneID" id="93647384"/>
<proteinExistence type="predicted"/>
<dbReference type="EMBL" id="LTDL01000042">
    <property type="protein sequence ID" value="OAG28895.1"/>
    <property type="molecule type" value="Genomic_DNA"/>
</dbReference>
<dbReference type="VEuPathDB" id="MicrosporidiaDB:NEDG_01034"/>
<reference evidence="2 3" key="1">
    <citation type="submission" date="2016-02" db="EMBL/GenBank/DDBJ databases">
        <title>Discovery of a natural microsporidian pathogen with a broad tissue tropism in Caenorhabditis elegans.</title>
        <authorList>
            <person name="Luallen R.J."/>
            <person name="Reinke A.W."/>
            <person name="Tong L."/>
            <person name="Botts M.R."/>
            <person name="Felix M.-A."/>
            <person name="Troemel E.R."/>
        </authorList>
    </citation>
    <scope>NUCLEOTIDE SEQUENCE [LARGE SCALE GENOMIC DNA]</scope>
    <source>
        <strain evidence="2 3">JUm2807</strain>
    </source>
</reference>
<keyword evidence="3" id="KW-1185">Reference proteome</keyword>
<feature type="region of interest" description="Disordered" evidence="1">
    <location>
        <begin position="654"/>
        <end position="764"/>
    </location>
</feature>
<dbReference type="Proteomes" id="UP000185944">
    <property type="component" value="Unassembled WGS sequence"/>
</dbReference>
<gene>
    <name evidence="2" type="ORF">NEDG_01034</name>
</gene>
<protein>
    <submittedName>
        <fullName evidence="2">Uncharacterized protein</fullName>
    </submittedName>
</protein>
<evidence type="ECO:0000313" key="3">
    <source>
        <dbReference type="Proteomes" id="UP000185944"/>
    </source>
</evidence>
<accession>A0A177EAF4</accession>
<dbReference type="RefSeq" id="XP_067543640.1">
    <property type="nucleotide sequence ID" value="XM_067688452.1"/>
</dbReference>
<dbReference type="AlphaFoldDB" id="A0A177EAF4"/>
<comment type="caution">
    <text evidence="2">The sequence shown here is derived from an EMBL/GenBank/DDBJ whole genome shotgun (WGS) entry which is preliminary data.</text>
</comment>
<sequence length="764" mass="85794">MDAKNQRLPVGEEFGALCRRAASKPADEKAKMALAGRYFSEYMDEEYEALAKLVAPKTPEEQAMFNNQKMLVALVRYTRTHQDSYLTEAKELSKKTVIFPRVKAFFVQVTEAPEKEVLQEGYKLDRKCPHSAILKASAFIRAKKYDEALAVLDRLPERVATLLLRLSASIRVKEEGECHQVYIRLLMNIEQEEKDIEKEDVTEVVKKRKLEHLELEKKHALRLAGKGVGVGLDALLAEIEGSIKVKAGLVLASAEQLVRDTATHPEEGVLMVRSSQRLFLEVEILRAQALQKRKRYTETQKLATYLKSVFSGVSESTDEKIALLLMQTHLETSTLKDLDLPWIIHALSKRERVQKDINLSEFVALAKKKQPVPPTFDRPDAEWTKKMLALQDTPLLWKVEIDRGRYLNRLGNIEFAQMNIKQAEEAYASALKVAEDKDRACIQKNSQTLEKWITREDKPISEYPECQVLLRACGGAKDLPWEEYVEKVTGNGSANPESTASTASTANLEKTKKTEKLVTDLEDIAKVLQDTTGVPHKGQGERIANILAFCSLLRYKKEILSISEVASSSMSIVYNHIVFWARENRPIDSSVLDKAIDCLAQAHRGPAEKILAKKAVLTAMEQLSRENNGQRFEEVLARTKGLAAFSAKEKKLIEKIRPQNPAPEAPGTAEDSAQATDQNPENPKPSEPTDPELTTKRDEVMRMLTQKPETKAPKTPKAPKKTKSAPEDDVPAKRPKAAPRSPPSTPQPIQRKSHTIISSDEEES</sequence>
<feature type="region of interest" description="Disordered" evidence="1">
    <location>
        <begin position="489"/>
        <end position="508"/>
    </location>
</feature>
<evidence type="ECO:0000256" key="1">
    <source>
        <dbReference type="SAM" id="MobiDB-lite"/>
    </source>
</evidence>